<dbReference type="SUPFAM" id="SSF53335">
    <property type="entry name" value="S-adenosyl-L-methionine-dependent methyltransferases"/>
    <property type="match status" value="1"/>
</dbReference>
<keyword evidence="3" id="KW-1185">Reference proteome</keyword>
<dbReference type="OrthoDB" id="2013972at2759"/>
<proteinExistence type="inferred from homology"/>
<evidence type="ECO:0000256" key="1">
    <source>
        <dbReference type="ARBA" id="ARBA00038158"/>
    </source>
</evidence>
<sequence length="346" mass="39307">MSEETQTPAADQGHRPEVLAALAENPVQVDDVLDEADSAYDGSEASRSYLSSLNSSIMNYKYENGRRYHAFREGTYILPNDDEEQDRMDLVHHIYSLLLGGKLHKAPISSNPHRVLDLGTGTGIWAMDFADSHPSAEVIGTDLSPIQPKWTPPNCVFEVDDFESDWLYRKPFDYIHARELEGCIPDDNKFYDQAFKHLTPGGWFELQGVYAKFVSDDGTAEKATDANRWMKLLIEGGAKFGKSIDCSSLWKEKLEKAGFVDIQEAVLKIPIGPWPKDPLLKKIGRYQSIQELQVVDSYTPALFSRVLGWEEKEMQVFMSKVKRNLRDPAIHLYLPVYFVWGRKPEA</sequence>
<dbReference type="Proteomes" id="UP000777438">
    <property type="component" value="Unassembled WGS sequence"/>
</dbReference>
<organism evidence="2 3">
    <name type="scientific">Thelonectria olida</name>
    <dbReference type="NCBI Taxonomy" id="1576542"/>
    <lineage>
        <taxon>Eukaryota</taxon>
        <taxon>Fungi</taxon>
        <taxon>Dikarya</taxon>
        <taxon>Ascomycota</taxon>
        <taxon>Pezizomycotina</taxon>
        <taxon>Sordariomycetes</taxon>
        <taxon>Hypocreomycetidae</taxon>
        <taxon>Hypocreales</taxon>
        <taxon>Nectriaceae</taxon>
        <taxon>Thelonectria</taxon>
    </lineage>
</organism>
<dbReference type="PANTHER" id="PTHR43591">
    <property type="entry name" value="METHYLTRANSFERASE"/>
    <property type="match status" value="1"/>
</dbReference>
<gene>
    <name evidence="2" type="ORF">B0T10DRAFT_540736</name>
</gene>
<evidence type="ECO:0000313" key="3">
    <source>
        <dbReference type="Proteomes" id="UP000777438"/>
    </source>
</evidence>
<dbReference type="GO" id="GO:0032259">
    <property type="term" value="P:methylation"/>
    <property type="evidence" value="ECO:0007669"/>
    <property type="project" value="UniProtKB-KW"/>
</dbReference>
<protein>
    <submittedName>
        <fullName evidence="2">S-adenosyl-L-methionine-dependent methyltransferase</fullName>
    </submittedName>
</protein>
<dbReference type="Gene3D" id="3.40.50.150">
    <property type="entry name" value="Vaccinia Virus protein VP39"/>
    <property type="match status" value="1"/>
</dbReference>
<dbReference type="EMBL" id="JAGPYM010000031">
    <property type="protein sequence ID" value="KAH6877069.1"/>
    <property type="molecule type" value="Genomic_DNA"/>
</dbReference>
<dbReference type="PANTHER" id="PTHR43591:SF31">
    <property type="entry name" value="LAEA-LIKE, PUTATIVE (AFU_ORTHOLOGUE AFUA_8G01930)-RELATED"/>
    <property type="match status" value="1"/>
</dbReference>
<dbReference type="AlphaFoldDB" id="A0A9P8VWC3"/>
<name>A0A9P8VWC3_9HYPO</name>
<comment type="caution">
    <text evidence="2">The sequence shown here is derived from an EMBL/GenBank/DDBJ whole genome shotgun (WGS) entry which is preliminary data.</text>
</comment>
<dbReference type="CDD" id="cd02440">
    <property type="entry name" value="AdoMet_MTases"/>
    <property type="match status" value="1"/>
</dbReference>
<keyword evidence="2" id="KW-0489">Methyltransferase</keyword>
<reference evidence="2 3" key="1">
    <citation type="journal article" date="2021" name="Nat. Commun.">
        <title>Genetic determinants of endophytism in the Arabidopsis root mycobiome.</title>
        <authorList>
            <person name="Mesny F."/>
            <person name="Miyauchi S."/>
            <person name="Thiergart T."/>
            <person name="Pickel B."/>
            <person name="Atanasova L."/>
            <person name="Karlsson M."/>
            <person name="Huettel B."/>
            <person name="Barry K.W."/>
            <person name="Haridas S."/>
            <person name="Chen C."/>
            <person name="Bauer D."/>
            <person name="Andreopoulos W."/>
            <person name="Pangilinan J."/>
            <person name="LaButti K."/>
            <person name="Riley R."/>
            <person name="Lipzen A."/>
            <person name="Clum A."/>
            <person name="Drula E."/>
            <person name="Henrissat B."/>
            <person name="Kohler A."/>
            <person name="Grigoriev I.V."/>
            <person name="Martin F.M."/>
            <person name="Hacquard S."/>
        </authorList>
    </citation>
    <scope>NUCLEOTIDE SEQUENCE [LARGE SCALE GENOMIC DNA]</scope>
    <source>
        <strain evidence="2 3">MPI-CAGE-CH-0241</strain>
    </source>
</reference>
<keyword evidence="2" id="KW-0808">Transferase</keyword>
<dbReference type="GO" id="GO:0008168">
    <property type="term" value="F:methyltransferase activity"/>
    <property type="evidence" value="ECO:0007669"/>
    <property type="project" value="UniProtKB-KW"/>
</dbReference>
<comment type="similarity">
    <text evidence="1">Belongs to the methyltransferase superfamily. LaeA methyltransferase family.</text>
</comment>
<dbReference type="InterPro" id="IPR029063">
    <property type="entry name" value="SAM-dependent_MTases_sf"/>
</dbReference>
<dbReference type="Pfam" id="PF13489">
    <property type="entry name" value="Methyltransf_23"/>
    <property type="match status" value="1"/>
</dbReference>
<evidence type="ECO:0000313" key="2">
    <source>
        <dbReference type="EMBL" id="KAH6877069.1"/>
    </source>
</evidence>
<accession>A0A9P8VWC3</accession>